<name>A0AAE3GR08_9CYAN</name>
<dbReference type="RefSeq" id="WP_254011127.1">
    <property type="nucleotide sequence ID" value="NZ_JAMZMM010000049.1"/>
</dbReference>
<dbReference type="AlphaFoldDB" id="A0AAE3GR08"/>
<gene>
    <name evidence="2" type="ORF">NJ959_07565</name>
</gene>
<dbReference type="Pfam" id="PF15646">
    <property type="entry name" value="Tox-REase-2"/>
    <property type="match status" value="1"/>
</dbReference>
<evidence type="ECO:0000313" key="3">
    <source>
        <dbReference type="Proteomes" id="UP001204953"/>
    </source>
</evidence>
<dbReference type="Proteomes" id="UP001204953">
    <property type="component" value="Unassembled WGS sequence"/>
</dbReference>
<dbReference type="InterPro" id="IPR028906">
    <property type="entry name" value="Tox-REase-2_dom"/>
</dbReference>
<keyword evidence="3" id="KW-1185">Reference proteome</keyword>
<dbReference type="EMBL" id="JAMZMM010000049">
    <property type="protein sequence ID" value="MCP2728331.1"/>
    <property type="molecule type" value="Genomic_DNA"/>
</dbReference>
<evidence type="ECO:0000259" key="1">
    <source>
        <dbReference type="Pfam" id="PF15646"/>
    </source>
</evidence>
<proteinExistence type="predicted"/>
<comment type="caution">
    <text evidence="2">The sequence shown here is derived from an EMBL/GenBank/DDBJ whole genome shotgun (WGS) entry which is preliminary data.</text>
</comment>
<evidence type="ECO:0000313" key="2">
    <source>
        <dbReference type="EMBL" id="MCP2728331.1"/>
    </source>
</evidence>
<protein>
    <recommendedName>
        <fullName evidence="1">Tox-REase-2 domain-containing protein</fullName>
    </recommendedName>
</protein>
<organism evidence="2 3">
    <name type="scientific">Limnofasciculus baicalensis BBK-W-15</name>
    <dbReference type="NCBI Taxonomy" id="2699891"/>
    <lineage>
        <taxon>Bacteria</taxon>
        <taxon>Bacillati</taxon>
        <taxon>Cyanobacteriota</taxon>
        <taxon>Cyanophyceae</taxon>
        <taxon>Coleofasciculales</taxon>
        <taxon>Coleofasciculaceae</taxon>
        <taxon>Limnofasciculus</taxon>
        <taxon>Limnofasciculus baicalensis</taxon>
    </lineage>
</organism>
<reference evidence="2" key="1">
    <citation type="submission" date="2022-06" db="EMBL/GenBank/DDBJ databases">
        <title>New cyanobacteria of genus Symplocastrum in benthos of Lake Baikal.</title>
        <authorList>
            <person name="Sorokovikova E."/>
            <person name="Tikhonova I."/>
            <person name="Krasnopeev A."/>
            <person name="Evseev P."/>
            <person name="Gladkikh A."/>
            <person name="Belykh O."/>
        </authorList>
    </citation>
    <scope>NUCLEOTIDE SEQUENCE</scope>
    <source>
        <strain evidence="2">BBK-W-15</strain>
    </source>
</reference>
<sequence>MSEFSNRVQEWMRDFPRKPTPTYSQRHEFQIRHCGVEEVRVRGGGEEIWADGINLQTGELLEAKFIEHPANSPYVNPSSAPPFIRNKIVSEVKEEFRRYAAVINDPETPVIELQVIVNIEEAVPFFESLLSQFNLPGSVIVMP</sequence>
<feature type="domain" description="Tox-REase-2" evidence="1">
    <location>
        <begin position="28"/>
        <end position="132"/>
    </location>
</feature>
<accession>A0AAE3GR08</accession>